<protein>
    <submittedName>
        <fullName evidence="1">Uncharacterized protein</fullName>
    </submittedName>
</protein>
<sequence length="101" mass="11552">MNRLTNVIVHNVLFGIDSRDGIPSSGSEFIVDCVHIRSGEQLTLGRTSGYTIKIRSLKNLDNFFREIQKNGPTDYASAIILRRLFDNKIRLMRNYHSGKIK</sequence>
<dbReference type="EMBL" id="MK072248">
    <property type="protein sequence ID" value="AYV80771.1"/>
    <property type="molecule type" value="Genomic_DNA"/>
</dbReference>
<reference evidence="1" key="1">
    <citation type="submission" date="2018-10" db="EMBL/GenBank/DDBJ databases">
        <title>Hidden diversity of soil giant viruses.</title>
        <authorList>
            <person name="Schulz F."/>
            <person name="Alteio L."/>
            <person name="Goudeau D."/>
            <person name="Ryan E.M."/>
            <person name="Malmstrom R.R."/>
            <person name="Blanchard J."/>
            <person name="Woyke T."/>
        </authorList>
    </citation>
    <scope>NUCLEOTIDE SEQUENCE</scope>
    <source>
        <strain evidence="1">HAV1</strain>
    </source>
</reference>
<accession>A0A3G5A3K0</accession>
<proteinExistence type="predicted"/>
<organism evidence="1">
    <name type="scientific">Harvfovirus sp</name>
    <dbReference type="NCBI Taxonomy" id="2487768"/>
    <lineage>
        <taxon>Viruses</taxon>
        <taxon>Varidnaviria</taxon>
        <taxon>Bamfordvirae</taxon>
        <taxon>Nucleocytoviricota</taxon>
        <taxon>Megaviricetes</taxon>
        <taxon>Imitervirales</taxon>
        <taxon>Mimiviridae</taxon>
        <taxon>Klosneuvirinae</taxon>
    </lineage>
</organism>
<evidence type="ECO:0000313" key="1">
    <source>
        <dbReference type="EMBL" id="AYV80771.1"/>
    </source>
</evidence>
<name>A0A3G5A3K0_9VIRU</name>
<gene>
    <name evidence="1" type="ORF">Harvfovirus6_21</name>
</gene>